<dbReference type="Pfam" id="PF00196">
    <property type="entry name" value="GerE"/>
    <property type="match status" value="1"/>
</dbReference>
<name>A0A0F9IEP6_9ZZZZ</name>
<accession>A0A0F9IEP6</accession>
<dbReference type="CDD" id="cd06170">
    <property type="entry name" value="LuxR_C_like"/>
    <property type="match status" value="1"/>
</dbReference>
<dbReference type="SMART" id="SM00421">
    <property type="entry name" value="HTH_LUXR"/>
    <property type="match status" value="1"/>
</dbReference>
<protein>
    <recommendedName>
        <fullName evidence="4">HTH luxR-type domain-containing protein</fullName>
    </recommendedName>
</protein>
<evidence type="ECO:0000256" key="1">
    <source>
        <dbReference type="ARBA" id="ARBA00023015"/>
    </source>
</evidence>
<dbReference type="InterPro" id="IPR016032">
    <property type="entry name" value="Sig_transdc_resp-reg_C-effctor"/>
</dbReference>
<keyword evidence="1" id="KW-0805">Transcription regulation</keyword>
<dbReference type="PROSITE" id="PS00622">
    <property type="entry name" value="HTH_LUXR_1"/>
    <property type="match status" value="1"/>
</dbReference>
<evidence type="ECO:0000313" key="5">
    <source>
        <dbReference type="EMBL" id="KKL92255.1"/>
    </source>
</evidence>
<proteinExistence type="predicted"/>
<feature type="domain" description="HTH luxR-type" evidence="4">
    <location>
        <begin position="88"/>
        <end position="153"/>
    </location>
</feature>
<dbReference type="AlphaFoldDB" id="A0A0F9IEP6"/>
<dbReference type="PRINTS" id="PR00038">
    <property type="entry name" value="HTHLUXR"/>
</dbReference>
<dbReference type="Gene3D" id="1.10.10.10">
    <property type="entry name" value="Winged helix-like DNA-binding domain superfamily/Winged helix DNA-binding domain"/>
    <property type="match status" value="1"/>
</dbReference>
<keyword evidence="2" id="KW-0238">DNA-binding</keyword>
<organism evidence="5">
    <name type="scientific">marine sediment metagenome</name>
    <dbReference type="NCBI Taxonomy" id="412755"/>
    <lineage>
        <taxon>unclassified sequences</taxon>
        <taxon>metagenomes</taxon>
        <taxon>ecological metagenomes</taxon>
    </lineage>
</organism>
<evidence type="ECO:0000256" key="3">
    <source>
        <dbReference type="ARBA" id="ARBA00023163"/>
    </source>
</evidence>
<evidence type="ECO:0000256" key="2">
    <source>
        <dbReference type="ARBA" id="ARBA00023125"/>
    </source>
</evidence>
<dbReference type="GO" id="GO:0006355">
    <property type="term" value="P:regulation of DNA-templated transcription"/>
    <property type="evidence" value="ECO:0007669"/>
    <property type="project" value="InterPro"/>
</dbReference>
<dbReference type="EMBL" id="LAZR01019517">
    <property type="protein sequence ID" value="KKL92255.1"/>
    <property type="molecule type" value="Genomic_DNA"/>
</dbReference>
<dbReference type="SUPFAM" id="SSF58104">
    <property type="entry name" value="Methyl-accepting chemotaxis protein (MCP) signaling domain"/>
    <property type="match status" value="1"/>
</dbReference>
<dbReference type="InterPro" id="IPR000792">
    <property type="entry name" value="Tscrpt_reg_LuxR_C"/>
</dbReference>
<dbReference type="GO" id="GO:0003677">
    <property type="term" value="F:DNA binding"/>
    <property type="evidence" value="ECO:0007669"/>
    <property type="project" value="UniProtKB-KW"/>
</dbReference>
<evidence type="ECO:0000259" key="4">
    <source>
        <dbReference type="PROSITE" id="PS50043"/>
    </source>
</evidence>
<dbReference type="SUPFAM" id="SSF46894">
    <property type="entry name" value="C-terminal effector domain of the bipartite response regulators"/>
    <property type="match status" value="1"/>
</dbReference>
<dbReference type="PROSITE" id="PS50043">
    <property type="entry name" value="HTH_LUXR_2"/>
    <property type="match status" value="1"/>
</dbReference>
<comment type="caution">
    <text evidence="5">The sequence shown here is derived from an EMBL/GenBank/DDBJ whole genome shotgun (WGS) entry which is preliminary data.</text>
</comment>
<gene>
    <name evidence="5" type="ORF">LCGC14_1886550</name>
</gene>
<dbReference type="Gene3D" id="1.10.287.950">
    <property type="entry name" value="Methyl-accepting chemotaxis protein"/>
    <property type="match status" value="1"/>
</dbReference>
<sequence length="157" mass="17264">MSARRQADGLPAMDQVKRCSKDIAQIAETTNILALNATIEAMRAGALGYVLKEAADSELVEAVRLAAQGKEYLHPQLGARLAAEPEGADALPDDLTEREVEVLRLIALGHTNTEIAEQLYLSVRTVESHRAHIQQKLRVSSRAELVRYALDRKLVEP</sequence>
<dbReference type="PANTHER" id="PTHR44688:SF16">
    <property type="entry name" value="DNA-BINDING TRANSCRIPTIONAL ACTIVATOR DEVR_DOSR"/>
    <property type="match status" value="1"/>
</dbReference>
<keyword evidence="3" id="KW-0804">Transcription</keyword>
<reference evidence="5" key="1">
    <citation type="journal article" date="2015" name="Nature">
        <title>Complex archaea that bridge the gap between prokaryotes and eukaryotes.</title>
        <authorList>
            <person name="Spang A."/>
            <person name="Saw J.H."/>
            <person name="Jorgensen S.L."/>
            <person name="Zaremba-Niedzwiedzka K."/>
            <person name="Martijn J."/>
            <person name="Lind A.E."/>
            <person name="van Eijk R."/>
            <person name="Schleper C."/>
            <person name="Guy L."/>
            <person name="Ettema T.J."/>
        </authorList>
    </citation>
    <scope>NUCLEOTIDE SEQUENCE</scope>
</reference>
<dbReference type="PANTHER" id="PTHR44688">
    <property type="entry name" value="DNA-BINDING TRANSCRIPTIONAL ACTIVATOR DEVR_DOSR"/>
    <property type="match status" value="1"/>
</dbReference>
<dbReference type="InterPro" id="IPR036388">
    <property type="entry name" value="WH-like_DNA-bd_sf"/>
</dbReference>